<protein>
    <submittedName>
        <fullName evidence="2">Uncharacterized protein</fullName>
    </submittedName>
</protein>
<dbReference type="AlphaFoldDB" id="A0A1B7ML96"/>
<name>A0A1B7ML96_9AGAM</name>
<feature type="region of interest" description="Disordered" evidence="1">
    <location>
        <begin position="98"/>
        <end position="118"/>
    </location>
</feature>
<dbReference type="InParanoid" id="A0A1B7ML96"/>
<gene>
    <name evidence="2" type="ORF">K503DRAFT_804421</name>
</gene>
<organism evidence="2 3">
    <name type="scientific">Rhizopogon vinicolor AM-OR11-026</name>
    <dbReference type="NCBI Taxonomy" id="1314800"/>
    <lineage>
        <taxon>Eukaryota</taxon>
        <taxon>Fungi</taxon>
        <taxon>Dikarya</taxon>
        <taxon>Basidiomycota</taxon>
        <taxon>Agaricomycotina</taxon>
        <taxon>Agaricomycetes</taxon>
        <taxon>Agaricomycetidae</taxon>
        <taxon>Boletales</taxon>
        <taxon>Suillineae</taxon>
        <taxon>Rhizopogonaceae</taxon>
        <taxon>Rhizopogon</taxon>
    </lineage>
</organism>
<keyword evidence="3" id="KW-1185">Reference proteome</keyword>
<evidence type="ECO:0000256" key="1">
    <source>
        <dbReference type="SAM" id="MobiDB-lite"/>
    </source>
</evidence>
<feature type="region of interest" description="Disordered" evidence="1">
    <location>
        <begin position="1"/>
        <end position="57"/>
    </location>
</feature>
<dbReference type="Proteomes" id="UP000092154">
    <property type="component" value="Unassembled WGS sequence"/>
</dbReference>
<reference evidence="2 3" key="1">
    <citation type="submission" date="2016-06" db="EMBL/GenBank/DDBJ databases">
        <title>Comparative genomics of the ectomycorrhizal sister species Rhizopogon vinicolor and Rhizopogon vesiculosus (Basidiomycota: Boletales) reveals a divergence of the mating type B locus.</title>
        <authorList>
            <consortium name="DOE Joint Genome Institute"/>
            <person name="Mujic A.B."/>
            <person name="Kuo A."/>
            <person name="Tritt A."/>
            <person name="Lipzen A."/>
            <person name="Chen C."/>
            <person name="Johnson J."/>
            <person name="Sharma A."/>
            <person name="Barry K."/>
            <person name="Grigoriev I.V."/>
            <person name="Spatafora J.W."/>
        </authorList>
    </citation>
    <scope>NUCLEOTIDE SEQUENCE [LARGE SCALE GENOMIC DNA]</scope>
    <source>
        <strain evidence="2 3">AM-OR11-026</strain>
    </source>
</reference>
<feature type="compositionally biased region" description="Basic and acidic residues" evidence="1">
    <location>
        <begin position="42"/>
        <end position="52"/>
    </location>
</feature>
<dbReference type="EMBL" id="KV448781">
    <property type="protein sequence ID" value="OAX33370.1"/>
    <property type="molecule type" value="Genomic_DNA"/>
</dbReference>
<sequence>MYQHTTPRSNIKEKGLHRTRATVGIEEAKEGMDGSNISPTGTKKDQPKRIDQHPQSLPTNYFPLYKVGVGLRPTLCRWSTRHALILYRPYPYLRYKAGSKPPANRAMSDIGPTTPKGQ</sequence>
<accession>A0A1B7ML96</accession>
<evidence type="ECO:0000313" key="3">
    <source>
        <dbReference type="Proteomes" id="UP000092154"/>
    </source>
</evidence>
<evidence type="ECO:0000313" key="2">
    <source>
        <dbReference type="EMBL" id="OAX33370.1"/>
    </source>
</evidence>
<proteinExistence type="predicted"/>